<dbReference type="Pfam" id="PF12854">
    <property type="entry name" value="PPR_1"/>
    <property type="match status" value="1"/>
</dbReference>
<protein>
    <recommendedName>
        <fullName evidence="4">Pentacotripeptide-repeat region of PRORP domain-containing protein</fullName>
    </recommendedName>
</protein>
<organism evidence="3">
    <name type="scientific">Graphocephala atropunctata</name>
    <dbReference type="NCBI Taxonomy" id="36148"/>
    <lineage>
        <taxon>Eukaryota</taxon>
        <taxon>Metazoa</taxon>
        <taxon>Ecdysozoa</taxon>
        <taxon>Arthropoda</taxon>
        <taxon>Hexapoda</taxon>
        <taxon>Insecta</taxon>
        <taxon>Pterygota</taxon>
        <taxon>Neoptera</taxon>
        <taxon>Paraneoptera</taxon>
        <taxon>Hemiptera</taxon>
        <taxon>Auchenorrhyncha</taxon>
        <taxon>Membracoidea</taxon>
        <taxon>Cicadellidae</taxon>
        <taxon>Cicadellinae</taxon>
        <taxon>Cicadellini</taxon>
        <taxon>Graphocephala</taxon>
    </lineage>
</organism>
<reference evidence="3" key="1">
    <citation type="submission" date="2015-11" db="EMBL/GenBank/DDBJ databases">
        <title>De novo transcriptome assembly of four potential Pierce s Disease insect vectors from Arizona vineyards.</title>
        <authorList>
            <person name="Tassone E.E."/>
        </authorList>
    </citation>
    <scope>NUCLEOTIDE SEQUENCE</scope>
</reference>
<accession>A0A1B6MDN1</accession>
<dbReference type="NCBIfam" id="TIGR00756">
    <property type="entry name" value="PPR"/>
    <property type="match status" value="2"/>
</dbReference>
<dbReference type="GO" id="GO:0070129">
    <property type="term" value="P:regulation of mitochondrial translation"/>
    <property type="evidence" value="ECO:0007669"/>
    <property type="project" value="TreeGrafter"/>
</dbReference>
<dbReference type="PROSITE" id="PS51375">
    <property type="entry name" value="PPR"/>
    <property type="match status" value="2"/>
</dbReference>
<evidence type="ECO:0000256" key="2">
    <source>
        <dbReference type="SAM" id="MobiDB-lite"/>
    </source>
</evidence>
<dbReference type="InterPro" id="IPR011990">
    <property type="entry name" value="TPR-like_helical_dom_sf"/>
</dbReference>
<dbReference type="Gene3D" id="1.25.40.10">
    <property type="entry name" value="Tetratricopeptide repeat domain"/>
    <property type="match status" value="2"/>
</dbReference>
<evidence type="ECO:0000313" key="3">
    <source>
        <dbReference type="EMBL" id="JAT34031.1"/>
    </source>
</evidence>
<dbReference type="PANTHER" id="PTHR46669">
    <property type="entry name" value="LEUCINE-RICH PPR MOTIF-CONTAINING PROTEIN, MITOCHONDRIAL"/>
    <property type="match status" value="1"/>
</dbReference>
<name>A0A1B6MDN1_9HEMI</name>
<feature type="repeat" description="PPR" evidence="1">
    <location>
        <begin position="954"/>
        <end position="988"/>
    </location>
</feature>
<gene>
    <name evidence="3" type="ORF">g.16866</name>
</gene>
<dbReference type="InterPro" id="IPR033490">
    <property type="entry name" value="LRP130"/>
</dbReference>
<dbReference type="EMBL" id="GEBQ01005946">
    <property type="protein sequence ID" value="JAT34031.1"/>
    <property type="molecule type" value="Transcribed_RNA"/>
</dbReference>
<feature type="region of interest" description="Disordered" evidence="2">
    <location>
        <begin position="1339"/>
        <end position="1363"/>
    </location>
</feature>
<sequence length="1363" mass="152304">MSSILRSSKFVRYFVSLARNIVISNRQDIDGSLLQRSQNLSGLFSSSFSTSSSSFQGSSLDHTLRRLDEDARRIGRISMKEIEEALKEIRHFKKATASQSLMVIRCCGNLVPEEAPEHRTKLVEEIWNTLEKLGVSLDVSHYNSLLKVYLENEHKFSPTEFLSRLEKQGIEPNRVTYQRLIAGYCQNGDIAGATKILEYMKEKQLPVSESVFNALILGHSLADDIESAEGMLAVMRQANLEPSNETYTTLLCGYARRGDKAAIDRLIADCKIKDVLLSDRDYLEVVYTAAVSGHDELVDEVLKNIRNMMGYNQDAANTLLRLMTKGKDEAAYKVFLTMQAPQRTDQSPNMSGHVIIKQLVKTDRPVDQILSVCERLEKDGHTKYGIWLAVETSFHHGNIDLTLGLLRALKQKGEPIRNHYFWPSLLTAGKTGKFDRVVDIVRMMVSDFEVIPGFDTLKDYCLPHMGSLTTDKVVQALAEAGARRGQVVAALIAHLVTKNQLKEAVDLALMNPRLNLKSTLLSRLLVDSLQQGGDVKHVVTLIHVMATRVPGGAAGEGEGEEDEETLEEVTDRFLINVVAYAQSRSKIASVLTEMVEHGLGISNSCAEVLESRLPGNQLTTEISELLAKLSAGNLAPSELKRIAQASGITTPRDAANLERIREKMKANSDSQEKILGITRSLFYTYCLEGDLDNALKIKQEWVEELKQELKVGWWAQLLELYCTKEDLEGVKNCLESIKKSNESFELDAAKVLKAVKIYVQNNQLDEAVELIKSVTPRDGQGFQLRAAAWQALQGVADSTKDPEQVKRLLAVLVEQKYIEVSNVYLGPIIKAYLIRDDMEGALKEFEHCVKTYRATPWKNEIAVRLIEKEDAENLQTLVDLSTQVHGEINSLYDLVLSFVECGRIRQARKILETPGLRSRSSRIESACKRYKNEGLVAPLEGLVEATKDLPNIDRSEIYYNLLETYCQADNVDKAYGLWTQMQDEDVQVNDQFLIKLGSFLKSKGLQVPFEIPEPVVTKKPIETEVQKQSQNNSALTSAIRANNVEEALAIKESLESSGKDISGRDLTRLMELLVTKARFREATSLLTSLPNDKMPTIRTLNFFISRLAQTGQLDLMDRVGEHLSEELRKLTSYVNRHLNCAVVGGKAQQELDKLEKQIDAASTPEEVDIAALEFPRGGIYGVLEASPSYHEQVARIVEKYHSKGVTVPANCLCMFYLGEGQVPQAQEVFRRYNLGNSSRLMFQNVLAKARVSSNPTMLEELLSLVQGTACITPEVKGIICSNLLNIYAKLGDVEKALIKLDEMVKIIPLEHFYTNTLTSLKEQANAKNLLFKYTIPPKKVKESSSSSSSSSDVEPQKSVAAKH</sequence>
<evidence type="ECO:0008006" key="4">
    <source>
        <dbReference type="Google" id="ProtNLM"/>
    </source>
</evidence>
<dbReference type="InterPro" id="IPR002885">
    <property type="entry name" value="PPR_rpt"/>
</dbReference>
<feature type="repeat" description="PPR" evidence="1">
    <location>
        <begin position="173"/>
        <end position="207"/>
    </location>
</feature>
<dbReference type="GO" id="GO:0003730">
    <property type="term" value="F:mRNA 3'-UTR binding"/>
    <property type="evidence" value="ECO:0007669"/>
    <property type="project" value="TreeGrafter"/>
</dbReference>
<dbReference type="Pfam" id="PF01535">
    <property type="entry name" value="PPR"/>
    <property type="match status" value="2"/>
</dbReference>
<dbReference type="GO" id="GO:0005739">
    <property type="term" value="C:mitochondrion"/>
    <property type="evidence" value="ECO:0007669"/>
    <property type="project" value="TreeGrafter"/>
</dbReference>
<proteinExistence type="predicted"/>
<dbReference type="GO" id="GO:0005634">
    <property type="term" value="C:nucleus"/>
    <property type="evidence" value="ECO:0007669"/>
    <property type="project" value="TreeGrafter"/>
</dbReference>
<dbReference type="PANTHER" id="PTHR46669:SF2">
    <property type="entry name" value="EG:BACN32G11.3 PROTEIN"/>
    <property type="match status" value="1"/>
</dbReference>
<evidence type="ECO:0000256" key="1">
    <source>
        <dbReference type="PROSITE-ProRule" id="PRU00708"/>
    </source>
</evidence>